<dbReference type="GO" id="GO:0006355">
    <property type="term" value="P:regulation of DNA-templated transcription"/>
    <property type="evidence" value="ECO:0007669"/>
    <property type="project" value="InterPro"/>
</dbReference>
<dbReference type="Gene3D" id="1.10.10.10">
    <property type="entry name" value="Winged helix-like DNA-binding domain superfamily/Winged helix DNA-binding domain"/>
    <property type="match status" value="1"/>
</dbReference>
<dbReference type="InterPro" id="IPR016032">
    <property type="entry name" value="Sig_transdc_resp-reg_C-effctor"/>
</dbReference>
<dbReference type="OrthoDB" id="4171095at2"/>
<gene>
    <name evidence="1" type="ORF">C7C46_28815</name>
</gene>
<dbReference type="PANTHER" id="PTHR34293:SF1">
    <property type="entry name" value="HTH-TYPE TRANSCRIPTIONAL REGULATOR TRMBL2"/>
    <property type="match status" value="1"/>
</dbReference>
<protein>
    <submittedName>
        <fullName evidence="1">LuxR family transcriptional regulator</fullName>
    </submittedName>
</protein>
<proteinExistence type="predicted"/>
<accession>A0A2V4NJ80</accession>
<dbReference type="InterPro" id="IPR036388">
    <property type="entry name" value="WH-like_DNA-bd_sf"/>
</dbReference>
<reference evidence="1 2" key="1">
    <citation type="submission" date="2018-03" db="EMBL/GenBank/DDBJ databases">
        <title>Bioinformatic expansion and discovery of thiopeptide antibiotics.</title>
        <authorList>
            <person name="Schwalen C.J."/>
            <person name="Hudson G.A."/>
            <person name="Mitchell D.A."/>
        </authorList>
    </citation>
    <scope>NUCLEOTIDE SEQUENCE [LARGE SCALE GENOMIC DNA]</scope>
    <source>
        <strain evidence="1 2">ATCC 21389</strain>
    </source>
</reference>
<keyword evidence="2" id="KW-1185">Reference proteome</keyword>
<sequence length="318" mass="35028">MSGVQLPDEQARELYLRLLERGGLWPVAEVGPAEAPVFERLRAAGLATVIAPDLREVWLAVDPQLAGQQLSAGLRAAGVALLAKADEAVPEYTELVEAFDRLPDRLAGRRVIRNVAELEPIQRRVEQLIRTCRREVVAAQPGGSRPAEVLPTMYANARDLAARGLVLRTLYQPAVRADPGTAAYAAYATGLGMRIRVLDEDFKRVMIFDRRVAVIPGREDNMSATFVEEPALVDVLVAMFERDWERAERVRWESPVEPGDAPLIALLAQGLTQRTIGSRLGLSERTVAARIAALRERYDAQTLFQLGWQARAGAVPPQ</sequence>
<dbReference type="SUPFAM" id="SSF46894">
    <property type="entry name" value="C-terminal effector domain of the bipartite response regulators"/>
    <property type="match status" value="1"/>
</dbReference>
<evidence type="ECO:0000313" key="2">
    <source>
        <dbReference type="Proteomes" id="UP000248039"/>
    </source>
</evidence>
<name>A0A2V4NJ80_9ACTN</name>
<organism evidence="1 2">
    <name type="scientific">Streptomyces tateyamensis</name>
    <dbReference type="NCBI Taxonomy" id="565073"/>
    <lineage>
        <taxon>Bacteria</taxon>
        <taxon>Bacillati</taxon>
        <taxon>Actinomycetota</taxon>
        <taxon>Actinomycetes</taxon>
        <taxon>Kitasatosporales</taxon>
        <taxon>Streptomycetaceae</taxon>
        <taxon>Streptomyces</taxon>
    </lineage>
</organism>
<evidence type="ECO:0000313" key="1">
    <source>
        <dbReference type="EMBL" id="PYC68715.1"/>
    </source>
</evidence>
<dbReference type="InterPro" id="IPR051797">
    <property type="entry name" value="TrmB-like"/>
</dbReference>
<dbReference type="Proteomes" id="UP000248039">
    <property type="component" value="Unassembled WGS sequence"/>
</dbReference>
<dbReference type="PANTHER" id="PTHR34293">
    <property type="entry name" value="HTH-TYPE TRANSCRIPTIONAL REGULATOR TRMBL2"/>
    <property type="match status" value="1"/>
</dbReference>
<dbReference type="GO" id="GO:0003677">
    <property type="term" value="F:DNA binding"/>
    <property type="evidence" value="ECO:0007669"/>
    <property type="project" value="InterPro"/>
</dbReference>
<dbReference type="EMBL" id="PYBW01000134">
    <property type="protein sequence ID" value="PYC68715.1"/>
    <property type="molecule type" value="Genomic_DNA"/>
</dbReference>
<dbReference type="RefSeq" id="WP_110672868.1">
    <property type="nucleotide sequence ID" value="NZ_PYBW01000134.1"/>
</dbReference>
<comment type="caution">
    <text evidence="1">The sequence shown here is derived from an EMBL/GenBank/DDBJ whole genome shotgun (WGS) entry which is preliminary data.</text>
</comment>
<dbReference type="AlphaFoldDB" id="A0A2V4NJ80"/>